<dbReference type="EMBL" id="CABR01000057">
    <property type="protein sequence ID" value="CBI09922.1"/>
    <property type="molecule type" value="Genomic_DNA"/>
</dbReference>
<name>E6QRQ0_9ZZZZ</name>
<proteinExistence type="predicted"/>
<comment type="caution">
    <text evidence="1">The sequence shown here is derived from an EMBL/GenBank/DDBJ whole genome shotgun (WGS) entry which is preliminary data.</text>
</comment>
<evidence type="ECO:0000313" key="1">
    <source>
        <dbReference type="EMBL" id="CBI09922.1"/>
    </source>
</evidence>
<organism evidence="1">
    <name type="scientific">mine drainage metagenome</name>
    <dbReference type="NCBI Taxonomy" id="410659"/>
    <lineage>
        <taxon>unclassified sequences</taxon>
        <taxon>metagenomes</taxon>
        <taxon>ecological metagenomes</taxon>
    </lineage>
</organism>
<sequence length="160" mass="18152">MIYIVEFPEKSKAHAWFAFDRQDLLRKIYISDVRKEWEIFDVVTARELLELLGKTADTAEAREEFPAICSLGEQHGWDTPLYRADYLLGEGLFDVKPISEVDACVAALAQRSLAYKIFWSDTQATAALEHDPVFDNEVGSWGREALNAQLVALEILEGDQ</sequence>
<gene>
    <name evidence="1" type="ORF">CARN7_0672</name>
</gene>
<dbReference type="AlphaFoldDB" id="E6QRQ0"/>
<reference evidence="1" key="1">
    <citation type="submission" date="2009-10" db="EMBL/GenBank/DDBJ databases">
        <title>Diversity of trophic interactions inside an arsenic-rich microbial ecosystem.</title>
        <authorList>
            <person name="Bertin P.N."/>
            <person name="Heinrich-Salmeron A."/>
            <person name="Pelletier E."/>
            <person name="Goulhen-Chollet F."/>
            <person name="Arsene-Ploetze F."/>
            <person name="Gallien S."/>
            <person name="Calteau A."/>
            <person name="Vallenet D."/>
            <person name="Casiot C."/>
            <person name="Chane-Woon-Ming B."/>
            <person name="Giloteaux L."/>
            <person name="Barakat M."/>
            <person name="Bonnefoy V."/>
            <person name="Bruneel O."/>
            <person name="Chandler M."/>
            <person name="Cleiss J."/>
            <person name="Duran R."/>
            <person name="Elbaz-Poulichet F."/>
            <person name="Fonknechten N."/>
            <person name="Lauga B."/>
            <person name="Mornico D."/>
            <person name="Ortet P."/>
            <person name="Schaeffer C."/>
            <person name="Siguier P."/>
            <person name="Alexander Thil Smith A."/>
            <person name="Van Dorsselaer A."/>
            <person name="Weissenbach J."/>
            <person name="Medigue C."/>
            <person name="Le Paslier D."/>
        </authorList>
    </citation>
    <scope>NUCLEOTIDE SEQUENCE</scope>
</reference>
<protein>
    <submittedName>
        <fullName evidence="1">Uncharacterized protein</fullName>
    </submittedName>
</protein>
<accession>E6QRQ0</accession>